<keyword evidence="4" id="KW-0804">Transcription</keyword>
<protein>
    <submittedName>
        <fullName evidence="6">LuxR C-terminal-related transcriptional regulator</fullName>
    </submittedName>
</protein>
<organism evidence="6 7">
    <name type="scientific">Serratia fonticola</name>
    <dbReference type="NCBI Taxonomy" id="47917"/>
    <lineage>
        <taxon>Bacteria</taxon>
        <taxon>Pseudomonadati</taxon>
        <taxon>Pseudomonadota</taxon>
        <taxon>Gammaproteobacteria</taxon>
        <taxon>Enterobacterales</taxon>
        <taxon>Yersiniaceae</taxon>
        <taxon>Serratia</taxon>
    </lineage>
</organism>
<evidence type="ECO:0000256" key="3">
    <source>
        <dbReference type="ARBA" id="ARBA00023159"/>
    </source>
</evidence>
<dbReference type="InterPro" id="IPR000792">
    <property type="entry name" value="Tscrpt_reg_LuxR_C"/>
</dbReference>
<dbReference type="Proteomes" id="UP000503464">
    <property type="component" value="Chromosome"/>
</dbReference>
<dbReference type="AlphaFoldDB" id="A0AAE7ELR4"/>
<dbReference type="Gene3D" id="1.10.10.10">
    <property type="entry name" value="Winged helix-like DNA-binding domain superfamily/Winged helix DNA-binding domain"/>
    <property type="match status" value="1"/>
</dbReference>
<dbReference type="RefSeq" id="WP_173410006.1">
    <property type="nucleotide sequence ID" value="NZ_CP054160.3"/>
</dbReference>
<evidence type="ECO:0000256" key="4">
    <source>
        <dbReference type="ARBA" id="ARBA00023163"/>
    </source>
</evidence>
<reference evidence="7" key="1">
    <citation type="submission" date="2020-03" db="EMBL/GenBank/DDBJ databases">
        <title>Genome sequences of seven Enterobacteriaceae strains isolated from Canadian wastewater treatment facilities.</title>
        <authorList>
            <person name="Huang H."/>
            <person name="Chmara J.T."/>
            <person name="Duceppe M.-O."/>
        </authorList>
    </citation>
    <scope>NUCLEOTIDE SEQUENCE [LARGE SCALE GENOMIC DNA]</scope>
    <source>
        <strain evidence="7">Biosolid 3</strain>
    </source>
</reference>
<dbReference type="GO" id="GO:0003677">
    <property type="term" value="F:DNA binding"/>
    <property type="evidence" value="ECO:0007669"/>
    <property type="project" value="UniProtKB-KW"/>
</dbReference>
<dbReference type="SUPFAM" id="SSF46894">
    <property type="entry name" value="C-terminal effector domain of the bipartite response regulators"/>
    <property type="match status" value="1"/>
</dbReference>
<proteinExistence type="predicted"/>
<evidence type="ECO:0000313" key="7">
    <source>
        <dbReference type="Proteomes" id="UP000503464"/>
    </source>
</evidence>
<dbReference type="PANTHER" id="PTHR44688:SF16">
    <property type="entry name" value="DNA-BINDING TRANSCRIPTIONAL ACTIVATOR DEVR_DOSR"/>
    <property type="match status" value="1"/>
</dbReference>
<evidence type="ECO:0000259" key="5">
    <source>
        <dbReference type="PROSITE" id="PS50043"/>
    </source>
</evidence>
<gene>
    <name evidence="6" type="ORF">G9399_25885</name>
</gene>
<evidence type="ECO:0000256" key="2">
    <source>
        <dbReference type="ARBA" id="ARBA00023125"/>
    </source>
</evidence>
<dbReference type="Pfam" id="PF00196">
    <property type="entry name" value="GerE"/>
    <property type="match status" value="1"/>
</dbReference>
<dbReference type="SMART" id="SM00421">
    <property type="entry name" value="HTH_LUXR"/>
    <property type="match status" value="1"/>
</dbReference>
<sequence length="200" mass="22669">MKPRIVIAIQDSNRYFAQGIQHILQDYFLAKGYTWRFVPVTPGIAIDLMVCAKPFGGAARLNACRENPGERLIGTIFIRDTAAENVRNRPQGAVLSRQARPDAVLRLVEEMFEQASQSSLIANSKRACRSLHLTPREREVLQGISWELTPEKIASKLSLSVKTVSTHKLTAMRKLGFRRNSELYDWLRNGGLEFNPRTLF</sequence>
<evidence type="ECO:0000313" key="6">
    <source>
        <dbReference type="EMBL" id="QKJ61080.1"/>
    </source>
</evidence>
<name>A0AAE7ELR4_SERFO</name>
<accession>A0AAE7ELR4</accession>
<dbReference type="InterPro" id="IPR036388">
    <property type="entry name" value="WH-like_DNA-bd_sf"/>
</dbReference>
<keyword evidence="3" id="KW-0010">Activator</keyword>
<dbReference type="GO" id="GO:0006355">
    <property type="term" value="P:regulation of DNA-templated transcription"/>
    <property type="evidence" value="ECO:0007669"/>
    <property type="project" value="InterPro"/>
</dbReference>
<evidence type="ECO:0000256" key="1">
    <source>
        <dbReference type="ARBA" id="ARBA00023015"/>
    </source>
</evidence>
<dbReference type="CDD" id="cd06170">
    <property type="entry name" value="LuxR_C_like"/>
    <property type="match status" value="1"/>
</dbReference>
<dbReference type="InterPro" id="IPR016032">
    <property type="entry name" value="Sig_transdc_resp-reg_C-effctor"/>
</dbReference>
<dbReference type="PRINTS" id="PR00038">
    <property type="entry name" value="HTHLUXR"/>
</dbReference>
<dbReference type="EMBL" id="CP054160">
    <property type="protein sequence ID" value="QKJ61080.1"/>
    <property type="molecule type" value="Genomic_DNA"/>
</dbReference>
<keyword evidence="1" id="KW-0805">Transcription regulation</keyword>
<feature type="domain" description="HTH luxR-type" evidence="5">
    <location>
        <begin position="126"/>
        <end position="191"/>
    </location>
</feature>
<keyword evidence="2" id="KW-0238">DNA-binding</keyword>
<dbReference type="PROSITE" id="PS50043">
    <property type="entry name" value="HTH_LUXR_2"/>
    <property type="match status" value="1"/>
</dbReference>
<dbReference type="PANTHER" id="PTHR44688">
    <property type="entry name" value="DNA-BINDING TRANSCRIPTIONAL ACTIVATOR DEVR_DOSR"/>
    <property type="match status" value="1"/>
</dbReference>